<evidence type="ECO:0000259" key="5">
    <source>
        <dbReference type="SMART" id="SM00560"/>
    </source>
</evidence>
<name>A0A975IWB3_9CAUL</name>
<accession>A0A975IWB3</accession>
<dbReference type="Pfam" id="PF13385">
    <property type="entry name" value="Laminin_G_3"/>
    <property type="match status" value="1"/>
</dbReference>
<sequence>MSKKLRRFVFGLIVVSLAAAGPCAAQSETDRGLIGHWEFHEAAGDAVRDSSGNRNDGRIVPSKTPEQTWGKGPFARSASFSGDNDHFVQVPASDSINSLKTRITVVALIYPRTLWTPADKVRRKWDEGVTWVANRFGDTTYNKRQRVPNLTGYIAVVQRQWRETMHPDLFFLGYGPRKDGLRYKWHLGLKGSEPSIYALPKGQDKPRAGEWVQLAGVYDGDTGKMSMYVDGELIGTETHVGQMRLDPQSLTRPLAIGAELNGPRTDDPSGEFDGYVRDVRIYNRALSDDEVRALARQYLGPARK</sequence>
<reference evidence="6" key="1">
    <citation type="submission" date="2021-04" db="EMBL/GenBank/DDBJ databases">
        <title>The complete genome sequence of Caulobacter sp. S6.</title>
        <authorList>
            <person name="Tang Y."/>
            <person name="Ouyang W."/>
            <person name="Liu Q."/>
            <person name="Huang B."/>
            <person name="Guo Z."/>
            <person name="Lei P."/>
        </authorList>
    </citation>
    <scope>NUCLEOTIDE SEQUENCE</scope>
    <source>
        <strain evidence="6">S6</strain>
    </source>
</reference>
<dbReference type="SUPFAM" id="SSF49899">
    <property type="entry name" value="Concanavalin A-like lectins/glucanases"/>
    <property type="match status" value="1"/>
</dbReference>
<dbReference type="AlphaFoldDB" id="A0A975IWB3"/>
<evidence type="ECO:0000256" key="4">
    <source>
        <dbReference type="SAM" id="SignalP"/>
    </source>
</evidence>
<dbReference type="Proteomes" id="UP000676409">
    <property type="component" value="Chromosome"/>
</dbReference>
<dbReference type="EMBL" id="CP073078">
    <property type="protein sequence ID" value="QUD89655.1"/>
    <property type="molecule type" value="Genomic_DNA"/>
</dbReference>
<feature type="chain" id="PRO_5036941080" evidence="4">
    <location>
        <begin position="28"/>
        <end position="304"/>
    </location>
</feature>
<evidence type="ECO:0000313" key="6">
    <source>
        <dbReference type="EMBL" id="QUD89655.1"/>
    </source>
</evidence>
<dbReference type="InterPro" id="IPR013320">
    <property type="entry name" value="ConA-like_dom_sf"/>
</dbReference>
<dbReference type="RefSeq" id="WP_211939707.1">
    <property type="nucleotide sequence ID" value="NZ_CP073078.1"/>
</dbReference>
<protein>
    <submittedName>
        <fullName evidence="6">LamG domain-containing protein</fullName>
    </submittedName>
</protein>
<evidence type="ECO:0000313" key="7">
    <source>
        <dbReference type="Proteomes" id="UP000676409"/>
    </source>
</evidence>
<evidence type="ECO:0000256" key="1">
    <source>
        <dbReference type="ARBA" id="ARBA00022729"/>
    </source>
</evidence>
<dbReference type="SMART" id="SM00560">
    <property type="entry name" value="LamGL"/>
    <property type="match status" value="1"/>
</dbReference>
<evidence type="ECO:0000256" key="2">
    <source>
        <dbReference type="ARBA" id="ARBA00023157"/>
    </source>
</evidence>
<dbReference type="KEGG" id="caul:KCG34_07210"/>
<proteinExistence type="predicted"/>
<gene>
    <name evidence="6" type="ORF">KCG34_07210</name>
</gene>
<dbReference type="Gene3D" id="2.60.120.200">
    <property type="match status" value="1"/>
</dbReference>
<keyword evidence="1 4" id="KW-0732">Signal</keyword>
<dbReference type="PANTHER" id="PTHR47635">
    <property type="entry name" value="CUB DOMAIN-CONTAINING PROTEIN"/>
    <property type="match status" value="1"/>
</dbReference>
<keyword evidence="7" id="KW-1185">Reference proteome</keyword>
<organism evidence="6 7">
    <name type="scientific">Phenylobacterium montanum</name>
    <dbReference type="NCBI Taxonomy" id="2823693"/>
    <lineage>
        <taxon>Bacteria</taxon>
        <taxon>Pseudomonadati</taxon>
        <taxon>Pseudomonadota</taxon>
        <taxon>Alphaproteobacteria</taxon>
        <taxon>Caulobacterales</taxon>
        <taxon>Caulobacteraceae</taxon>
        <taxon>Phenylobacterium</taxon>
    </lineage>
</organism>
<keyword evidence="2" id="KW-1015">Disulfide bond</keyword>
<dbReference type="PANTHER" id="PTHR47635:SF2">
    <property type="entry name" value="LAMG-LIKE JELLYROLL FOLD DOMAIN-CONTAINING PROTEIN"/>
    <property type="match status" value="1"/>
</dbReference>
<dbReference type="InterPro" id="IPR006558">
    <property type="entry name" value="LamG-like"/>
</dbReference>
<feature type="domain" description="LamG-like jellyroll fold" evidence="5">
    <location>
        <begin position="127"/>
        <end position="289"/>
    </location>
</feature>
<evidence type="ECO:0000256" key="3">
    <source>
        <dbReference type="SAM" id="MobiDB-lite"/>
    </source>
</evidence>
<feature type="region of interest" description="Disordered" evidence="3">
    <location>
        <begin position="46"/>
        <end position="72"/>
    </location>
</feature>
<feature type="signal peptide" evidence="4">
    <location>
        <begin position="1"/>
        <end position="27"/>
    </location>
</feature>